<accession>A0A1F6UI67</accession>
<organism evidence="6 7">
    <name type="scientific">Candidatus Muproteobacteria bacterium RBG_19FT_COMBO_61_10</name>
    <dbReference type="NCBI Taxonomy" id="1817761"/>
    <lineage>
        <taxon>Bacteria</taxon>
        <taxon>Pseudomonadati</taxon>
        <taxon>Pseudomonadota</taxon>
        <taxon>Candidatus Muproteobacteria</taxon>
    </lineage>
</organism>
<evidence type="ECO:0000256" key="3">
    <source>
        <dbReference type="ARBA" id="ARBA00022989"/>
    </source>
</evidence>
<keyword evidence="2 5" id="KW-0812">Transmembrane</keyword>
<evidence type="ECO:0000313" key="7">
    <source>
        <dbReference type="Proteomes" id="UP000177950"/>
    </source>
</evidence>
<reference evidence="6 7" key="1">
    <citation type="journal article" date="2016" name="Nat. Commun.">
        <title>Thousands of microbial genomes shed light on interconnected biogeochemical processes in an aquifer system.</title>
        <authorList>
            <person name="Anantharaman K."/>
            <person name="Brown C.T."/>
            <person name="Hug L.A."/>
            <person name="Sharon I."/>
            <person name="Castelle C.J."/>
            <person name="Probst A.J."/>
            <person name="Thomas B.C."/>
            <person name="Singh A."/>
            <person name="Wilkins M.J."/>
            <person name="Karaoz U."/>
            <person name="Brodie E.L."/>
            <person name="Williams K.H."/>
            <person name="Hubbard S.S."/>
            <person name="Banfield J.F."/>
        </authorList>
    </citation>
    <scope>NUCLEOTIDE SEQUENCE [LARGE SCALE GENOMIC DNA]</scope>
</reference>
<dbReference type="Gene3D" id="1.20.1280.290">
    <property type="match status" value="1"/>
</dbReference>
<evidence type="ECO:0000256" key="1">
    <source>
        <dbReference type="ARBA" id="ARBA00004141"/>
    </source>
</evidence>
<protein>
    <recommendedName>
        <fullName evidence="8">Glutathione synthetase</fullName>
    </recommendedName>
</protein>
<evidence type="ECO:0000256" key="2">
    <source>
        <dbReference type="ARBA" id="ARBA00022692"/>
    </source>
</evidence>
<comment type="caution">
    <text evidence="6">The sequence shown here is derived from an EMBL/GenBank/DDBJ whole genome shotgun (WGS) entry which is preliminary data.</text>
</comment>
<name>A0A1F6UI67_9PROT</name>
<evidence type="ECO:0000256" key="5">
    <source>
        <dbReference type="SAM" id="Phobius"/>
    </source>
</evidence>
<dbReference type="GO" id="GO:0051119">
    <property type="term" value="F:sugar transmembrane transporter activity"/>
    <property type="evidence" value="ECO:0007669"/>
    <property type="project" value="InterPro"/>
</dbReference>
<dbReference type="AlphaFoldDB" id="A0A1F6UI67"/>
<dbReference type="Pfam" id="PF04193">
    <property type="entry name" value="PQ-loop"/>
    <property type="match status" value="1"/>
</dbReference>
<dbReference type="InterPro" id="IPR006603">
    <property type="entry name" value="PQ-loop_rpt"/>
</dbReference>
<feature type="transmembrane region" description="Helical" evidence="5">
    <location>
        <begin position="62"/>
        <end position="81"/>
    </location>
</feature>
<dbReference type="NCBIfam" id="NF037968">
    <property type="entry name" value="SemiSWEET_2"/>
    <property type="match status" value="1"/>
</dbReference>
<feature type="transmembrane region" description="Helical" evidence="5">
    <location>
        <begin position="6"/>
        <end position="24"/>
    </location>
</feature>
<evidence type="ECO:0000256" key="4">
    <source>
        <dbReference type="ARBA" id="ARBA00023136"/>
    </source>
</evidence>
<evidence type="ECO:0008006" key="8">
    <source>
        <dbReference type="Google" id="ProtNLM"/>
    </source>
</evidence>
<dbReference type="Proteomes" id="UP000177950">
    <property type="component" value="Unassembled WGS sequence"/>
</dbReference>
<sequence>MPSTNTLGLIAGCLTTAAFFPQVLKIWKTRSATDISLGMFALFSVGVLLWIVYGFSIGSLPVILANSITLALALAIIVFKLRFK</sequence>
<gene>
    <name evidence="6" type="ORF">A2V58_05140</name>
</gene>
<dbReference type="EMBL" id="MFSV01000154">
    <property type="protein sequence ID" value="OGI57053.1"/>
    <property type="molecule type" value="Genomic_DNA"/>
</dbReference>
<dbReference type="SMART" id="SM00679">
    <property type="entry name" value="CTNS"/>
    <property type="match status" value="1"/>
</dbReference>
<keyword evidence="4 5" id="KW-0472">Membrane</keyword>
<evidence type="ECO:0000313" key="6">
    <source>
        <dbReference type="EMBL" id="OGI57053.1"/>
    </source>
</evidence>
<keyword evidence="3 5" id="KW-1133">Transmembrane helix</keyword>
<dbReference type="InterPro" id="IPR047662">
    <property type="entry name" value="SemiSWEET"/>
</dbReference>
<dbReference type="GO" id="GO:0016020">
    <property type="term" value="C:membrane"/>
    <property type="evidence" value="ECO:0007669"/>
    <property type="project" value="UniProtKB-SubCell"/>
</dbReference>
<comment type="subcellular location">
    <subcellularLocation>
        <location evidence="1">Membrane</location>
        <topology evidence="1">Multi-pass membrane protein</topology>
    </subcellularLocation>
</comment>
<proteinExistence type="predicted"/>
<feature type="transmembrane region" description="Helical" evidence="5">
    <location>
        <begin position="36"/>
        <end position="56"/>
    </location>
</feature>